<protein>
    <submittedName>
        <fullName evidence="5">Helix-turn-helix transcriptional regulator</fullName>
    </submittedName>
</protein>
<keyword evidence="2" id="KW-0238">DNA-binding</keyword>
<dbReference type="PROSITE" id="PS01124">
    <property type="entry name" value="HTH_ARAC_FAMILY_2"/>
    <property type="match status" value="1"/>
</dbReference>
<accession>A0AAP2GH07</accession>
<comment type="caution">
    <text evidence="5">The sequence shown here is derived from an EMBL/GenBank/DDBJ whole genome shotgun (WGS) entry which is preliminary data.</text>
</comment>
<dbReference type="PANTHER" id="PTHR43280:SF32">
    <property type="entry name" value="TRANSCRIPTIONAL REGULATORY PROTEIN"/>
    <property type="match status" value="1"/>
</dbReference>
<reference evidence="5 6" key="1">
    <citation type="submission" date="2021-05" db="EMBL/GenBank/DDBJ databases">
        <title>A Polyphasic approach of four new species of the genus Ohtaekwangia: Ohtaekwangia histidinii sp. nov., Ohtaekwangia cretensis sp. nov., Ohtaekwangia indiensis sp. nov., Ohtaekwangia reichenbachii sp. nov. from diverse environment.</title>
        <authorList>
            <person name="Octaviana S."/>
        </authorList>
    </citation>
    <scope>NUCLEOTIDE SEQUENCE [LARGE SCALE GENOMIC DNA]</scope>
    <source>
        <strain evidence="5 6">PWU4</strain>
    </source>
</reference>
<proteinExistence type="predicted"/>
<keyword evidence="1" id="KW-0805">Transcription regulation</keyword>
<dbReference type="SMART" id="SM00342">
    <property type="entry name" value="HTH_ARAC"/>
    <property type="match status" value="1"/>
</dbReference>
<evidence type="ECO:0000313" key="5">
    <source>
        <dbReference type="EMBL" id="MBT1695529.1"/>
    </source>
</evidence>
<dbReference type="Pfam" id="PF12833">
    <property type="entry name" value="HTH_18"/>
    <property type="match status" value="1"/>
</dbReference>
<evidence type="ECO:0000256" key="2">
    <source>
        <dbReference type="ARBA" id="ARBA00023125"/>
    </source>
</evidence>
<feature type="domain" description="HTH araC/xylS-type" evidence="4">
    <location>
        <begin position="198"/>
        <end position="303"/>
    </location>
</feature>
<keyword evidence="6" id="KW-1185">Reference proteome</keyword>
<evidence type="ECO:0000259" key="4">
    <source>
        <dbReference type="PROSITE" id="PS01124"/>
    </source>
</evidence>
<dbReference type="PRINTS" id="PR00032">
    <property type="entry name" value="HTHARAC"/>
</dbReference>
<dbReference type="EMBL" id="JAHESF010000001">
    <property type="protein sequence ID" value="MBT1695529.1"/>
    <property type="molecule type" value="Genomic_DNA"/>
</dbReference>
<evidence type="ECO:0000256" key="1">
    <source>
        <dbReference type="ARBA" id="ARBA00023015"/>
    </source>
</evidence>
<dbReference type="GO" id="GO:0043565">
    <property type="term" value="F:sequence-specific DNA binding"/>
    <property type="evidence" value="ECO:0007669"/>
    <property type="project" value="InterPro"/>
</dbReference>
<dbReference type="AlphaFoldDB" id="A0AAP2GH07"/>
<organism evidence="5 6">
    <name type="scientific">Chryseosolibacter histidini</name>
    <dbReference type="NCBI Taxonomy" id="2782349"/>
    <lineage>
        <taxon>Bacteria</taxon>
        <taxon>Pseudomonadati</taxon>
        <taxon>Bacteroidota</taxon>
        <taxon>Cytophagia</taxon>
        <taxon>Cytophagales</taxon>
        <taxon>Chryseotaleaceae</taxon>
        <taxon>Chryseosolibacter</taxon>
    </lineage>
</organism>
<sequence>MKKEDKAPHRFQSLTEMHRLLGMPKPLHPLISLVENKDNKIDLRRFPSSFTHGFYKVSYKKSLSGKLKYGQGFYDFDEGGLLFKAPNQVSANGETNNDHTGFTLLFHPEFLAGYPLAKRIKQYGFFSYSVNEALHLSEKERIIIVSVFKSIQEELQDRIDDFSHDIVISQIETLLNYSNRFYKRQFITRKAMSNDLLQKLEEILEAYFNDEKSLMQGIPTVQFLADHLNVSPGYLSDMLRSLTGQNAQQHIHGKLIEKAKEKISTTSLTISEIAYQLGFEHLSSFTKLFKAKTNLSPVAYRQTFN</sequence>
<gene>
    <name evidence="5" type="ORF">KK083_01490</name>
</gene>
<dbReference type="InterPro" id="IPR009057">
    <property type="entry name" value="Homeodomain-like_sf"/>
</dbReference>
<dbReference type="SUPFAM" id="SSF46689">
    <property type="entry name" value="Homeodomain-like"/>
    <property type="match status" value="1"/>
</dbReference>
<dbReference type="RefSeq" id="WP_254159948.1">
    <property type="nucleotide sequence ID" value="NZ_JAHESF010000001.1"/>
</dbReference>
<dbReference type="GO" id="GO:0003700">
    <property type="term" value="F:DNA-binding transcription factor activity"/>
    <property type="evidence" value="ECO:0007669"/>
    <property type="project" value="InterPro"/>
</dbReference>
<dbReference type="InterPro" id="IPR018060">
    <property type="entry name" value="HTH_AraC"/>
</dbReference>
<evidence type="ECO:0000313" key="6">
    <source>
        <dbReference type="Proteomes" id="UP001319200"/>
    </source>
</evidence>
<name>A0AAP2GH07_9BACT</name>
<dbReference type="Gene3D" id="1.10.10.60">
    <property type="entry name" value="Homeodomain-like"/>
    <property type="match status" value="1"/>
</dbReference>
<evidence type="ECO:0000256" key="3">
    <source>
        <dbReference type="ARBA" id="ARBA00023163"/>
    </source>
</evidence>
<dbReference type="PANTHER" id="PTHR43280">
    <property type="entry name" value="ARAC-FAMILY TRANSCRIPTIONAL REGULATOR"/>
    <property type="match status" value="1"/>
</dbReference>
<dbReference type="Proteomes" id="UP001319200">
    <property type="component" value="Unassembled WGS sequence"/>
</dbReference>
<dbReference type="InterPro" id="IPR020449">
    <property type="entry name" value="Tscrpt_reg_AraC-type_HTH"/>
</dbReference>
<keyword evidence="3" id="KW-0804">Transcription</keyword>